<keyword evidence="2" id="KW-1185">Reference proteome</keyword>
<gene>
    <name evidence="1" type="ORF">MCCS_07620</name>
</gene>
<dbReference type="Proteomes" id="UP000194154">
    <property type="component" value="Chromosome"/>
</dbReference>
<dbReference type="PANTHER" id="PTHR30348:SF13">
    <property type="entry name" value="UPF0759 PROTEIN YUNF"/>
    <property type="match status" value="1"/>
</dbReference>
<dbReference type="SUPFAM" id="SSF117396">
    <property type="entry name" value="TM1631-like"/>
    <property type="match status" value="1"/>
</dbReference>
<accession>A0A1W7ABD3</accession>
<dbReference type="InterPro" id="IPR002763">
    <property type="entry name" value="DUF72"/>
</dbReference>
<dbReference type="PANTHER" id="PTHR30348">
    <property type="entry name" value="UNCHARACTERIZED PROTEIN YECE"/>
    <property type="match status" value="1"/>
</dbReference>
<reference evidence="1 2" key="1">
    <citation type="journal article" date="2017" name="Int. J. Syst. Evol. Microbiol.">
        <title>Macrococcus canis sp. nov., a skin bacterium associated with infections in dogs.</title>
        <authorList>
            <person name="Gobeli Brawand S."/>
            <person name="Cotting K."/>
            <person name="Gomez-Sanz E."/>
            <person name="Collaud A."/>
            <person name="Thomann A."/>
            <person name="Brodard I."/>
            <person name="Rodriguez-Campos S."/>
            <person name="Strauss C."/>
            <person name="Perreten V."/>
        </authorList>
    </citation>
    <scope>NUCLEOTIDE SEQUENCE [LARGE SCALE GENOMIC DNA]</scope>
    <source>
        <strain evidence="1 2">KM45013</strain>
    </source>
</reference>
<dbReference type="KEGG" id="mcak:MCCS_07620"/>
<dbReference type="EMBL" id="CP021059">
    <property type="protein sequence ID" value="ARQ06410.1"/>
    <property type="molecule type" value="Genomic_DNA"/>
</dbReference>
<dbReference type="AlphaFoldDB" id="A0A1W7ABD3"/>
<organism evidence="1 2">
    <name type="scientific">Macrococcoides canis</name>
    <dbReference type="NCBI Taxonomy" id="1855823"/>
    <lineage>
        <taxon>Bacteria</taxon>
        <taxon>Bacillati</taxon>
        <taxon>Bacillota</taxon>
        <taxon>Bacilli</taxon>
        <taxon>Bacillales</taxon>
        <taxon>Staphylococcaceae</taxon>
        <taxon>Macrococcoides</taxon>
    </lineage>
</organism>
<protein>
    <recommendedName>
        <fullName evidence="3">DUF72 domain-containing protein</fullName>
    </recommendedName>
</protein>
<evidence type="ECO:0000313" key="1">
    <source>
        <dbReference type="EMBL" id="ARQ06410.1"/>
    </source>
</evidence>
<dbReference type="Pfam" id="PF01904">
    <property type="entry name" value="DUF72"/>
    <property type="match status" value="1"/>
</dbReference>
<dbReference type="OrthoDB" id="9780310at2"/>
<dbReference type="STRING" id="1855823.MCCS_07620"/>
<sequence>MIYIGLTGWGDHDLLYEDLTNKSEKLFNYAAHFPIVELDATYYSLQPERNIRKWISETPDNFKFIVKIHQALTGHNDISKFAANKEELISQFKLMVQPLFETGKLGCILIQFPPWYECSTININYIIYLKQHLKPFPLCIEFRNDSWFTDDMKEHTLQFLYEHELIHSVCDEPQAGHGSIPFVNRVTSNTALMRLHGRNIAGWTKKDLTDDEWRDVRYLYDYNEAELKHIAQSLKILDHKAKDVYCLFNNNSGGHAAKNAKQMCELLGIEYTGLNHKQLKLF</sequence>
<dbReference type="RefSeq" id="WP_086042079.1">
    <property type="nucleotide sequence ID" value="NZ_CBCRZA010000001.1"/>
</dbReference>
<name>A0A1W7ABD3_9STAP</name>
<dbReference type="InterPro" id="IPR036520">
    <property type="entry name" value="UPF0759_sf"/>
</dbReference>
<proteinExistence type="predicted"/>
<dbReference type="GeneID" id="35294897"/>
<evidence type="ECO:0000313" key="2">
    <source>
        <dbReference type="Proteomes" id="UP000194154"/>
    </source>
</evidence>
<dbReference type="Gene3D" id="3.20.20.410">
    <property type="entry name" value="Protein of unknown function UPF0759"/>
    <property type="match status" value="1"/>
</dbReference>
<evidence type="ECO:0008006" key="3">
    <source>
        <dbReference type="Google" id="ProtNLM"/>
    </source>
</evidence>